<evidence type="ECO:0000313" key="3">
    <source>
        <dbReference type="Proteomes" id="UP000000763"/>
    </source>
</evidence>
<gene>
    <name evidence="2" type="ordered locus">Os04g0290400</name>
</gene>
<sequence>MRGAGCGCLPQFQTAAPSSPHRPPRRRRWGISELGLSLVNHPHMPTLTRNEPNGPTIEWRVAQQRVPCLRPSPDAAPRLCT</sequence>
<accession>A0A0P0W8Y9</accession>
<reference evidence="3" key="2">
    <citation type="journal article" date="2008" name="Nucleic Acids Res.">
        <title>The rice annotation project database (RAP-DB): 2008 update.</title>
        <authorList>
            <consortium name="The rice annotation project (RAP)"/>
        </authorList>
    </citation>
    <scope>GENOME REANNOTATION</scope>
    <source>
        <strain evidence="3">cv. Nipponbare</strain>
    </source>
</reference>
<proteinExistence type="predicted"/>
<dbReference type="EMBL" id="AP008210">
    <property type="protein sequence ID" value="BAH92571.1"/>
    <property type="molecule type" value="Genomic_DNA"/>
</dbReference>
<dbReference type="Gramene" id="Os04t0290450-01">
    <property type="protein sequence ID" value="Os04t0290450-01"/>
    <property type="gene ID" value="Os04g0290450"/>
</dbReference>
<dbReference type="KEGG" id="dosa:Os04g0290400"/>
<dbReference type="Proteomes" id="UP000000763">
    <property type="component" value="Chromosome 4"/>
</dbReference>
<evidence type="ECO:0000256" key="1">
    <source>
        <dbReference type="SAM" id="MobiDB-lite"/>
    </source>
</evidence>
<organism evidence="2 3">
    <name type="scientific">Oryza sativa subsp. japonica</name>
    <name type="common">Rice</name>
    <dbReference type="NCBI Taxonomy" id="39947"/>
    <lineage>
        <taxon>Eukaryota</taxon>
        <taxon>Viridiplantae</taxon>
        <taxon>Streptophyta</taxon>
        <taxon>Embryophyta</taxon>
        <taxon>Tracheophyta</taxon>
        <taxon>Spermatophyta</taxon>
        <taxon>Magnoliopsida</taxon>
        <taxon>Liliopsida</taxon>
        <taxon>Poales</taxon>
        <taxon>Poaceae</taxon>
        <taxon>BOP clade</taxon>
        <taxon>Oryzoideae</taxon>
        <taxon>Oryzeae</taxon>
        <taxon>Oryzinae</taxon>
        <taxon>Oryza</taxon>
        <taxon>Oryza sativa</taxon>
    </lineage>
</organism>
<dbReference type="AlphaFoldDB" id="A0A0P0W8Y9"/>
<evidence type="ECO:0000313" key="2">
    <source>
        <dbReference type="EMBL" id="BAH92571.1"/>
    </source>
</evidence>
<reference evidence="2 3" key="1">
    <citation type="journal article" date="2005" name="Nature">
        <title>The map-based sequence of the rice genome.</title>
        <authorList>
            <consortium name="International rice genome sequencing project (IRGSP)"/>
            <person name="Matsumoto T."/>
            <person name="Wu J."/>
            <person name="Kanamori H."/>
            <person name="Katayose Y."/>
            <person name="Fujisawa M."/>
            <person name="Namiki N."/>
            <person name="Mizuno H."/>
            <person name="Yamamoto K."/>
            <person name="Antonio B.A."/>
            <person name="Baba T."/>
            <person name="Sakata K."/>
            <person name="Nagamura Y."/>
            <person name="Aoki H."/>
            <person name="Arikawa K."/>
            <person name="Arita K."/>
            <person name="Bito T."/>
            <person name="Chiden Y."/>
            <person name="Fujitsuka N."/>
            <person name="Fukunaka R."/>
            <person name="Hamada M."/>
            <person name="Harada C."/>
            <person name="Hayashi A."/>
            <person name="Hijishita S."/>
            <person name="Honda M."/>
            <person name="Hosokawa S."/>
            <person name="Ichikawa Y."/>
            <person name="Idonuma A."/>
            <person name="Iijima M."/>
            <person name="Ikeda M."/>
            <person name="Ikeno M."/>
            <person name="Ito K."/>
            <person name="Ito S."/>
            <person name="Ito T."/>
            <person name="Ito Y."/>
            <person name="Ito Y."/>
            <person name="Iwabuchi A."/>
            <person name="Kamiya K."/>
            <person name="Karasawa W."/>
            <person name="Kurita K."/>
            <person name="Katagiri S."/>
            <person name="Kikuta A."/>
            <person name="Kobayashi H."/>
            <person name="Kobayashi N."/>
            <person name="Machita K."/>
            <person name="Maehara T."/>
            <person name="Masukawa M."/>
            <person name="Mizubayashi T."/>
            <person name="Mukai Y."/>
            <person name="Nagasaki H."/>
            <person name="Nagata Y."/>
            <person name="Naito S."/>
            <person name="Nakashima M."/>
            <person name="Nakama Y."/>
            <person name="Nakamichi Y."/>
            <person name="Nakamura M."/>
            <person name="Meguro A."/>
            <person name="Negishi M."/>
            <person name="Ohta I."/>
            <person name="Ohta T."/>
            <person name="Okamoto M."/>
            <person name="Ono N."/>
            <person name="Saji S."/>
            <person name="Sakaguchi M."/>
            <person name="Sakai K."/>
            <person name="Shibata M."/>
            <person name="Shimokawa T."/>
            <person name="Song J."/>
            <person name="Takazaki Y."/>
            <person name="Terasawa K."/>
            <person name="Tsugane M."/>
            <person name="Tsuji K."/>
            <person name="Ueda S."/>
            <person name="Waki K."/>
            <person name="Yamagata H."/>
            <person name="Yamamoto M."/>
            <person name="Yamamoto S."/>
            <person name="Yamane H."/>
            <person name="Yoshiki S."/>
            <person name="Yoshihara R."/>
            <person name="Yukawa K."/>
            <person name="Zhong H."/>
            <person name="Yano M."/>
            <person name="Yuan Q."/>
            <person name="Ouyang S."/>
            <person name="Liu J."/>
            <person name="Jones K.M."/>
            <person name="Gansberger K."/>
            <person name="Moffat K."/>
            <person name="Hill J."/>
            <person name="Bera J."/>
            <person name="Fadrosh D."/>
            <person name="Jin S."/>
            <person name="Johri S."/>
            <person name="Kim M."/>
            <person name="Overton L."/>
            <person name="Reardon M."/>
            <person name="Tsitrin T."/>
            <person name="Vuong H."/>
            <person name="Weaver B."/>
            <person name="Ciecko A."/>
            <person name="Tallon L."/>
            <person name="Jackson J."/>
            <person name="Pai G."/>
            <person name="Aken S.V."/>
            <person name="Utterback T."/>
            <person name="Reidmuller S."/>
            <person name="Feldblyum T."/>
            <person name="Hsiao J."/>
            <person name="Zismann V."/>
            <person name="Iobst S."/>
            <person name="de Vazeille A.R."/>
            <person name="Buell C.R."/>
            <person name="Ying K."/>
            <person name="Li Y."/>
            <person name="Lu T."/>
            <person name="Huang Y."/>
            <person name="Zhao Q."/>
            <person name="Feng Q."/>
            <person name="Zhang L."/>
            <person name="Zhu J."/>
            <person name="Weng Q."/>
            <person name="Mu J."/>
            <person name="Lu Y."/>
            <person name="Fan D."/>
            <person name="Liu Y."/>
            <person name="Guan J."/>
            <person name="Zhang Y."/>
            <person name="Yu S."/>
            <person name="Liu X."/>
            <person name="Zhang Y."/>
            <person name="Hong G."/>
            <person name="Han B."/>
            <person name="Choisne N."/>
            <person name="Demange N."/>
            <person name="Orjeda G."/>
            <person name="Samain S."/>
            <person name="Cattolico L."/>
            <person name="Pelletier E."/>
            <person name="Couloux A."/>
            <person name="Segurens B."/>
            <person name="Wincker P."/>
            <person name="D'Hont A."/>
            <person name="Scarpelli C."/>
            <person name="Weissenbach J."/>
            <person name="Salanoubat M."/>
            <person name="Quetier F."/>
            <person name="Yu Y."/>
            <person name="Kim H.R."/>
            <person name="Rambo T."/>
            <person name="Currie J."/>
            <person name="Collura K."/>
            <person name="Luo M."/>
            <person name="Yang T."/>
            <person name="Ammiraju J.S.S."/>
            <person name="Engler F."/>
            <person name="Soderlund C."/>
            <person name="Wing R.A."/>
            <person name="Palmer L.E."/>
            <person name="de la Bastide M."/>
            <person name="Spiegel L."/>
            <person name="Nascimento L."/>
            <person name="Zutavern T."/>
            <person name="O'Shaughnessy A."/>
            <person name="Dike S."/>
            <person name="Dedhia N."/>
            <person name="Preston R."/>
            <person name="Balija V."/>
            <person name="McCombie W.R."/>
            <person name="Chow T."/>
            <person name="Chen H."/>
            <person name="Chung M."/>
            <person name="Chen C."/>
            <person name="Shaw J."/>
            <person name="Wu H."/>
            <person name="Hsiao K."/>
            <person name="Chao Y."/>
            <person name="Chu M."/>
            <person name="Cheng C."/>
            <person name="Hour A."/>
            <person name="Lee P."/>
            <person name="Lin S."/>
            <person name="Lin Y."/>
            <person name="Liou J."/>
            <person name="Liu S."/>
            <person name="Hsing Y."/>
            <person name="Raghuvanshi S."/>
            <person name="Mohanty A."/>
            <person name="Bharti A.K."/>
            <person name="Gaur A."/>
            <person name="Gupta V."/>
            <person name="Kumar D."/>
            <person name="Ravi V."/>
            <person name="Vij S."/>
            <person name="Kapur A."/>
            <person name="Khurana P."/>
            <person name="Khurana P."/>
            <person name="Khurana J.P."/>
            <person name="Tyagi A.K."/>
            <person name="Gaikwad K."/>
            <person name="Singh A."/>
            <person name="Dalal V."/>
            <person name="Srivastava S."/>
            <person name="Dixit A."/>
            <person name="Pal A.K."/>
            <person name="Ghazi I.A."/>
            <person name="Yadav M."/>
            <person name="Pandit A."/>
            <person name="Bhargava A."/>
            <person name="Sureshbabu K."/>
            <person name="Batra K."/>
            <person name="Sharma T.R."/>
            <person name="Mohapatra T."/>
            <person name="Singh N.K."/>
            <person name="Messing J."/>
            <person name="Nelson A.B."/>
            <person name="Fuks G."/>
            <person name="Kavchok S."/>
            <person name="Keizer G."/>
            <person name="Linton E."/>
            <person name="Llaca V."/>
            <person name="Song R."/>
            <person name="Tanyolac B."/>
            <person name="Young S."/>
            <person name="Ho-Il K."/>
            <person name="Hahn J.H."/>
            <person name="Sangsakoo G."/>
            <person name="Vanavichit A."/>
            <person name="de Mattos Luiz.A.T."/>
            <person name="Zimmer P.D."/>
            <person name="Malone G."/>
            <person name="Dellagostin O."/>
            <person name="de Oliveira A.C."/>
            <person name="Bevan M."/>
            <person name="Bancroft I."/>
            <person name="Minx P."/>
            <person name="Cordum H."/>
            <person name="Wilson R."/>
            <person name="Cheng Z."/>
            <person name="Jin W."/>
            <person name="Jiang J."/>
            <person name="Leong S.A."/>
            <person name="Iwama H."/>
            <person name="Gojobori T."/>
            <person name="Itoh T."/>
            <person name="Niimura Y."/>
            <person name="Fujii Y."/>
            <person name="Habara T."/>
            <person name="Sakai H."/>
            <person name="Sato Y."/>
            <person name="Wilson G."/>
            <person name="Kumar K."/>
            <person name="McCouch S."/>
            <person name="Juretic N."/>
            <person name="Hoen D."/>
            <person name="Wright S."/>
            <person name="Bruskiewich R."/>
            <person name="Bureau T."/>
            <person name="Miyao A."/>
            <person name="Hirochika H."/>
            <person name="Nishikawa T."/>
            <person name="Kadowaki K."/>
            <person name="Sugiura M."/>
            <person name="Burr B."/>
            <person name="Sasaki T."/>
        </authorList>
    </citation>
    <scope>NUCLEOTIDE SEQUENCE [LARGE SCALE GENOMIC DNA]</scope>
    <source>
        <strain evidence="3">cv. Nipponbare</strain>
    </source>
</reference>
<name>A0A0P0W8Y9_ORYSJ</name>
<protein>
    <submittedName>
        <fullName evidence="2">Os04g0290400 protein</fullName>
    </submittedName>
</protein>
<feature type="region of interest" description="Disordered" evidence="1">
    <location>
        <begin position="1"/>
        <end position="27"/>
    </location>
</feature>